<name>A0A2P7U1B6_9NEIS</name>
<comment type="similarity">
    <text evidence="2">Belongs to the binding-protein-dependent transport system permease family. FecCD subfamily.</text>
</comment>
<protein>
    <submittedName>
        <fullName evidence="9">Iron ABC transporter permease</fullName>
    </submittedName>
</protein>
<reference evidence="9 10" key="1">
    <citation type="submission" date="2018-03" db="EMBL/GenBank/DDBJ databases">
        <title>Neisseria weixii sp. nov., isolated from the intestinal contents of Tibetan Plateau pika (Ochotona curzoniae) in Yushu, Qinghai Province, China.</title>
        <authorList>
            <person name="Gui Z."/>
        </authorList>
    </citation>
    <scope>NUCLEOTIDE SEQUENCE [LARGE SCALE GENOMIC DNA]</scope>
    <source>
        <strain evidence="9 10">ATCC 51483</strain>
    </source>
</reference>
<dbReference type="EMBL" id="PXYY01000017">
    <property type="protein sequence ID" value="PSJ80757.1"/>
    <property type="molecule type" value="Genomic_DNA"/>
</dbReference>
<dbReference type="InterPro" id="IPR000522">
    <property type="entry name" value="ABC_transptr_permease_BtuC"/>
</dbReference>
<feature type="transmembrane region" description="Helical" evidence="8">
    <location>
        <begin position="349"/>
        <end position="367"/>
    </location>
</feature>
<evidence type="ECO:0000313" key="9">
    <source>
        <dbReference type="EMBL" id="PSJ80757.1"/>
    </source>
</evidence>
<proteinExistence type="inferred from homology"/>
<dbReference type="PANTHER" id="PTHR30472">
    <property type="entry name" value="FERRIC ENTEROBACTIN TRANSPORT SYSTEM PERMEASE PROTEIN"/>
    <property type="match status" value="1"/>
</dbReference>
<keyword evidence="5 8" id="KW-0812">Transmembrane</keyword>
<evidence type="ECO:0000256" key="5">
    <source>
        <dbReference type="ARBA" id="ARBA00022692"/>
    </source>
</evidence>
<dbReference type="Proteomes" id="UP000241868">
    <property type="component" value="Unassembled WGS sequence"/>
</dbReference>
<feature type="transmembrane region" description="Helical" evidence="8">
    <location>
        <begin position="54"/>
        <end position="74"/>
    </location>
</feature>
<evidence type="ECO:0000256" key="8">
    <source>
        <dbReference type="SAM" id="Phobius"/>
    </source>
</evidence>
<organism evidence="9 10">
    <name type="scientific">Neisseria iguanae</name>
    <dbReference type="NCBI Taxonomy" id="90242"/>
    <lineage>
        <taxon>Bacteria</taxon>
        <taxon>Pseudomonadati</taxon>
        <taxon>Pseudomonadota</taxon>
        <taxon>Betaproteobacteria</taxon>
        <taxon>Neisseriales</taxon>
        <taxon>Neisseriaceae</taxon>
        <taxon>Neisseria</taxon>
    </lineage>
</organism>
<feature type="transmembrane region" description="Helical" evidence="8">
    <location>
        <begin position="191"/>
        <end position="213"/>
    </location>
</feature>
<dbReference type="Pfam" id="PF01032">
    <property type="entry name" value="FecCD"/>
    <property type="match status" value="1"/>
</dbReference>
<feature type="transmembrane region" description="Helical" evidence="8">
    <location>
        <begin position="105"/>
        <end position="126"/>
    </location>
</feature>
<keyword evidence="3" id="KW-0813">Transport</keyword>
<evidence type="ECO:0000313" key="10">
    <source>
        <dbReference type="Proteomes" id="UP000241868"/>
    </source>
</evidence>
<dbReference type="Gene3D" id="1.10.3470.10">
    <property type="entry name" value="ABC transporter involved in vitamin B12 uptake, BtuC"/>
    <property type="match status" value="1"/>
</dbReference>
<gene>
    <name evidence="9" type="ORF">C7N83_04470</name>
</gene>
<dbReference type="OrthoDB" id="9811721at2"/>
<evidence type="ECO:0000256" key="7">
    <source>
        <dbReference type="ARBA" id="ARBA00023136"/>
    </source>
</evidence>
<keyword evidence="4" id="KW-1003">Cell membrane</keyword>
<dbReference type="InterPro" id="IPR037294">
    <property type="entry name" value="ABC_BtuC-like"/>
</dbReference>
<evidence type="ECO:0000256" key="2">
    <source>
        <dbReference type="ARBA" id="ARBA00007935"/>
    </source>
</evidence>
<evidence type="ECO:0000256" key="3">
    <source>
        <dbReference type="ARBA" id="ARBA00022448"/>
    </source>
</evidence>
<comment type="subcellular location">
    <subcellularLocation>
        <location evidence="1">Cell membrane</location>
        <topology evidence="1">Multi-pass membrane protein</topology>
    </subcellularLocation>
</comment>
<dbReference type="SUPFAM" id="SSF81345">
    <property type="entry name" value="ABC transporter involved in vitamin B12 uptake, BtuC"/>
    <property type="match status" value="1"/>
</dbReference>
<feature type="transmembrane region" description="Helical" evidence="8">
    <location>
        <begin position="166"/>
        <end position="185"/>
    </location>
</feature>
<evidence type="ECO:0000256" key="4">
    <source>
        <dbReference type="ARBA" id="ARBA00022475"/>
    </source>
</evidence>
<keyword evidence="6 8" id="KW-1133">Transmembrane helix</keyword>
<feature type="transmembrane region" description="Helical" evidence="8">
    <location>
        <begin position="138"/>
        <end position="159"/>
    </location>
</feature>
<keyword evidence="10" id="KW-1185">Reference proteome</keyword>
<dbReference type="GO" id="GO:0033214">
    <property type="term" value="P:siderophore-iron import into cell"/>
    <property type="evidence" value="ECO:0007669"/>
    <property type="project" value="TreeGrafter"/>
</dbReference>
<dbReference type="CDD" id="cd06550">
    <property type="entry name" value="TM_ABC_iron-siderophores_like"/>
    <property type="match status" value="1"/>
</dbReference>
<comment type="caution">
    <text evidence="9">The sequence shown here is derived from an EMBL/GenBank/DDBJ whole genome shotgun (WGS) entry which is preliminary data.</text>
</comment>
<feature type="transmembrane region" description="Helical" evidence="8">
    <location>
        <begin position="280"/>
        <end position="308"/>
    </location>
</feature>
<feature type="transmembrane region" description="Helical" evidence="8">
    <location>
        <begin position="320"/>
        <end position="343"/>
    </location>
</feature>
<dbReference type="GO" id="GO:0022857">
    <property type="term" value="F:transmembrane transporter activity"/>
    <property type="evidence" value="ECO:0007669"/>
    <property type="project" value="InterPro"/>
</dbReference>
<dbReference type="GO" id="GO:0005886">
    <property type="term" value="C:plasma membrane"/>
    <property type="evidence" value="ECO:0007669"/>
    <property type="project" value="UniProtKB-SubCell"/>
</dbReference>
<keyword evidence="7 8" id="KW-0472">Membrane</keyword>
<accession>A0A2P7U1B6</accession>
<dbReference type="PANTHER" id="PTHR30472:SF24">
    <property type="entry name" value="FERRIC ENTEROBACTIN TRANSPORT SYSTEM PERMEASE PROTEIN FEPG"/>
    <property type="match status" value="1"/>
</dbReference>
<evidence type="ECO:0000256" key="6">
    <source>
        <dbReference type="ARBA" id="ARBA00022989"/>
    </source>
</evidence>
<feature type="transmembrane region" description="Helical" evidence="8">
    <location>
        <begin position="234"/>
        <end position="260"/>
    </location>
</feature>
<sequence>MFRCIGQDSACTFRNDIRNHYVAGRCPLTLCSGFAPSKGGKMKKHMLLPLPHQFAVQTTLLVSLLTLVVLSVLWGKQYFLLADVLPVLRGEANPFKRWLLLDLRLPRALAAAGVGMALGAAGAVFQSLTRNALGSPDIIGINAGAAVGAVAASLIWPGFLTMEQGALFGSLTVLILILVGTKGRLNFGMEIIISGLAVNAAAMALVQFGLISTRQENAQQMTAWLSGSLEARSWIHVATVWTWMPLMLLVLHVLNIRLSLLALGKETASGLGVNIKHSSWALLMAATVLAAAAVTAAGPIAFVAFAAPHIVRRLMKTDRPLLWAAALSGGVLLLTADLTARLLPTSSPLPVGVVTAALGGAYLTFLLSGKNRLGR</sequence>
<evidence type="ECO:0000256" key="1">
    <source>
        <dbReference type="ARBA" id="ARBA00004651"/>
    </source>
</evidence>
<dbReference type="AlphaFoldDB" id="A0A2P7U1B6"/>